<keyword evidence="2" id="KW-0052">Apoplast</keyword>
<dbReference type="GeneID" id="107410721"/>
<keyword evidence="6" id="KW-0067">ATP-binding</keyword>
<reference evidence="14" key="1">
    <citation type="submission" date="2025-08" db="UniProtKB">
        <authorList>
            <consortium name="RefSeq"/>
        </authorList>
    </citation>
    <scope>IDENTIFICATION</scope>
    <source>
        <tissue evidence="14">Seedling</tissue>
    </source>
</reference>
<dbReference type="InterPro" id="IPR011009">
    <property type="entry name" value="Kinase-like_dom_sf"/>
</dbReference>
<evidence type="ECO:0000259" key="12">
    <source>
        <dbReference type="PROSITE" id="PS50011"/>
    </source>
</evidence>
<dbReference type="SMR" id="A0A6P3ZJ69"/>
<dbReference type="Proteomes" id="UP001652623">
    <property type="component" value="Chromosome 10"/>
</dbReference>
<dbReference type="GO" id="GO:0048046">
    <property type="term" value="C:apoplast"/>
    <property type="evidence" value="ECO:0007669"/>
    <property type="project" value="UniProtKB-SubCell"/>
</dbReference>
<name>A0A6P3ZJ69_ZIZJJ</name>
<evidence type="ECO:0000256" key="3">
    <source>
        <dbReference type="ARBA" id="ARBA00022525"/>
    </source>
</evidence>
<keyword evidence="7" id="KW-1015">Disulfide bond</keyword>
<feature type="domain" description="Protein kinase" evidence="12">
    <location>
        <begin position="609"/>
        <end position="868"/>
    </location>
</feature>
<dbReference type="InterPro" id="IPR000859">
    <property type="entry name" value="CUB_dom"/>
</dbReference>
<sequence length="872" mass="97064">MVHGFFLTALLVLLFLPQSLCLSPDESSINLYYHGGKIMTKPVTVYLLWVGTGWKESGREAIRNALTSLTSSRYHNVKDSGVPTLGNWWEIIRQYRDGDNVPVTDRVDLGAECFYTGTELNMTQDQVFDIAKSAFNWNSSEGSGGKFLSCTRPFEMNKYGIYHVVFSYTAMFFDSPEQWKFMDCSGKFAIEASAGMMVNVVWQREPQNAADICSMLFNGKSYLGPPNGNEKIDSLVGYVLGNTAVEVTNGDGRGWSRNDGTGMTVSNSCASLMWREMDGPPLFKDTTRNVSFNVVGLNGYRYMVPYVWDQKISNCALKYSETCGAKAVILKQPKGYLSTGITVNHTNGLQPYAPNQKCVWKIECPKAKFISFSINYLSIAADSNDQILICESKSDRAKCSVIPSNARRFKLFSSKSYIEFRTDNQVSLESRGWEISFSAGLCNGRKDLYDRDGSISYTTSTSISYVEGLSCQWVLNGKPGTPVSVSFTYINISKNLDFVAIYDGKMQLIANFTGFYSVSDLPRMNLSGVVTIAFSTQTDKGEGWSANFNISSPVNHNKKLWPVIIVAVLGFVAVIVPLAFVILALNKKGKLISRRDSDEGLMLITIDTIREENRIGEGPSATVYRAVSNDGYIAIKCLRNRAAHTELEQEILLKCSSHPNIISLVGHAEDGLRRHLLLFEFMGRGDLAWNLKERGQNLNWDRRLAIALQVCSAIQMLHMYVKPPVYHGNIISENVLLDEFCNAKLGGFGVAKYCSSRENPGQPSEMAEDIWCFGLLLVELLTGEPQVNKQAYKDSRSFEEINELVGNGVIIDRRLEIPNERCKTMALTKLGEIANWCIDSSLRVEGDKNNPKIGDVLSGLTQVKHLFCSISG</sequence>
<evidence type="ECO:0000256" key="8">
    <source>
        <dbReference type="ARBA" id="ARBA00023591"/>
    </source>
</evidence>
<evidence type="ECO:0000256" key="6">
    <source>
        <dbReference type="ARBA" id="ARBA00022840"/>
    </source>
</evidence>
<feature type="chain" id="PRO_5028011123" evidence="10">
    <location>
        <begin position="22"/>
        <end position="872"/>
    </location>
</feature>
<proteinExistence type="inferred from homology"/>
<dbReference type="Pfam" id="PF00431">
    <property type="entry name" value="CUB"/>
    <property type="match status" value="2"/>
</dbReference>
<evidence type="ECO:0000313" key="14">
    <source>
        <dbReference type="RefSeq" id="XP_015873677.3"/>
    </source>
</evidence>
<dbReference type="SUPFAM" id="SSF56112">
    <property type="entry name" value="Protein kinase-like (PK-like)"/>
    <property type="match status" value="1"/>
</dbReference>
<dbReference type="AlphaFoldDB" id="A0A6P3ZJ69"/>
<feature type="signal peptide" evidence="10">
    <location>
        <begin position="1"/>
        <end position="21"/>
    </location>
</feature>
<accession>A0A6P3ZJ69</accession>
<keyword evidence="9" id="KW-0472">Membrane</keyword>
<dbReference type="PANTHER" id="PTHR27001">
    <property type="entry name" value="OS01G0253100 PROTEIN"/>
    <property type="match status" value="1"/>
</dbReference>
<dbReference type="GO" id="GO:0005886">
    <property type="term" value="C:plasma membrane"/>
    <property type="evidence" value="ECO:0007669"/>
    <property type="project" value="TreeGrafter"/>
</dbReference>
<feature type="transmembrane region" description="Helical" evidence="9">
    <location>
        <begin position="560"/>
        <end position="585"/>
    </location>
</feature>
<dbReference type="SUPFAM" id="SSF49854">
    <property type="entry name" value="Spermadhesin, CUB domain"/>
    <property type="match status" value="2"/>
</dbReference>
<dbReference type="Gene3D" id="1.10.510.10">
    <property type="entry name" value="Transferase(Phosphotransferase) domain 1"/>
    <property type="match status" value="1"/>
</dbReference>
<comment type="similarity">
    <text evidence="8">Belongs to the EXORDIUM family.</text>
</comment>
<feature type="domain" description="CUB" evidence="11">
    <location>
        <begin position="442"/>
        <end position="551"/>
    </location>
</feature>
<evidence type="ECO:0000256" key="1">
    <source>
        <dbReference type="ARBA" id="ARBA00004271"/>
    </source>
</evidence>
<evidence type="ECO:0000313" key="13">
    <source>
        <dbReference type="Proteomes" id="UP001652623"/>
    </source>
</evidence>
<keyword evidence="4 10" id="KW-0732">Signal</keyword>
<dbReference type="Gene3D" id="2.60.120.290">
    <property type="entry name" value="Spermadhesin, CUB domain"/>
    <property type="match status" value="2"/>
</dbReference>
<dbReference type="GO" id="GO:0005524">
    <property type="term" value="F:ATP binding"/>
    <property type="evidence" value="ECO:0007669"/>
    <property type="project" value="UniProtKB-KW"/>
</dbReference>
<dbReference type="GO" id="GO:0004672">
    <property type="term" value="F:protein kinase activity"/>
    <property type="evidence" value="ECO:0007669"/>
    <property type="project" value="InterPro"/>
</dbReference>
<dbReference type="InterPro" id="IPR006766">
    <property type="entry name" value="EXORDIUM-like"/>
</dbReference>
<keyword evidence="3" id="KW-0964">Secreted</keyword>
<evidence type="ECO:0000259" key="11">
    <source>
        <dbReference type="PROSITE" id="PS01180"/>
    </source>
</evidence>
<dbReference type="InterPro" id="IPR035914">
    <property type="entry name" value="Sperma_CUB_dom_sf"/>
</dbReference>
<evidence type="ECO:0000256" key="4">
    <source>
        <dbReference type="ARBA" id="ARBA00022729"/>
    </source>
</evidence>
<dbReference type="RefSeq" id="XP_015873677.3">
    <property type="nucleotide sequence ID" value="XM_016018191.4"/>
</dbReference>
<evidence type="ECO:0000256" key="9">
    <source>
        <dbReference type="SAM" id="Phobius"/>
    </source>
</evidence>
<dbReference type="SMART" id="SM00042">
    <property type="entry name" value="CUB"/>
    <property type="match status" value="2"/>
</dbReference>
<dbReference type="KEGG" id="zju:107410721"/>
<keyword evidence="9" id="KW-1133">Transmembrane helix</keyword>
<keyword evidence="5" id="KW-0547">Nucleotide-binding</keyword>
<dbReference type="PANTHER" id="PTHR27001:SF931">
    <property type="entry name" value="OS11G0664100 PROTEIN"/>
    <property type="match status" value="1"/>
</dbReference>
<dbReference type="PROSITE" id="PS01180">
    <property type="entry name" value="CUB"/>
    <property type="match status" value="2"/>
</dbReference>
<dbReference type="Pfam" id="PF04674">
    <property type="entry name" value="Phi_1"/>
    <property type="match status" value="1"/>
</dbReference>
<evidence type="ECO:0000256" key="2">
    <source>
        <dbReference type="ARBA" id="ARBA00022523"/>
    </source>
</evidence>
<organism evidence="13 14">
    <name type="scientific">Ziziphus jujuba</name>
    <name type="common">Chinese jujube</name>
    <name type="synonym">Ziziphus sativa</name>
    <dbReference type="NCBI Taxonomy" id="326968"/>
    <lineage>
        <taxon>Eukaryota</taxon>
        <taxon>Viridiplantae</taxon>
        <taxon>Streptophyta</taxon>
        <taxon>Embryophyta</taxon>
        <taxon>Tracheophyta</taxon>
        <taxon>Spermatophyta</taxon>
        <taxon>Magnoliopsida</taxon>
        <taxon>eudicotyledons</taxon>
        <taxon>Gunneridae</taxon>
        <taxon>Pentapetalae</taxon>
        <taxon>rosids</taxon>
        <taxon>fabids</taxon>
        <taxon>Rosales</taxon>
        <taxon>Rhamnaceae</taxon>
        <taxon>Paliureae</taxon>
        <taxon>Ziziphus</taxon>
    </lineage>
</organism>
<evidence type="ECO:0000256" key="10">
    <source>
        <dbReference type="SAM" id="SignalP"/>
    </source>
</evidence>
<dbReference type="PROSITE" id="PS50011">
    <property type="entry name" value="PROTEIN_KINASE_DOM"/>
    <property type="match status" value="1"/>
</dbReference>
<evidence type="ECO:0000256" key="5">
    <source>
        <dbReference type="ARBA" id="ARBA00022741"/>
    </source>
</evidence>
<dbReference type="InParanoid" id="A0A6P3ZJ69"/>
<dbReference type="Pfam" id="PF00069">
    <property type="entry name" value="Pkinase"/>
    <property type="match status" value="1"/>
</dbReference>
<dbReference type="InterPro" id="IPR000719">
    <property type="entry name" value="Prot_kinase_dom"/>
</dbReference>
<gene>
    <name evidence="14" type="primary">LOC107410721</name>
</gene>
<protein>
    <submittedName>
        <fullName evidence="14">Wall-associated receptor kinase-like 18</fullName>
    </submittedName>
</protein>
<keyword evidence="13" id="KW-1185">Reference proteome</keyword>
<comment type="subcellular location">
    <subcellularLocation>
        <location evidence="1">Secreted</location>
        <location evidence="1">Extracellular space</location>
        <location evidence="1">Apoplast</location>
    </subcellularLocation>
</comment>
<feature type="domain" description="CUB" evidence="11">
    <location>
        <begin position="323"/>
        <end position="440"/>
    </location>
</feature>
<keyword evidence="9" id="KW-0812">Transmembrane</keyword>
<evidence type="ECO:0000256" key="7">
    <source>
        <dbReference type="ARBA" id="ARBA00023157"/>
    </source>
</evidence>